<name>A0A0C2MTZ9_THEKT</name>
<accession>A0A0C2MTZ9</accession>
<feature type="region of interest" description="Disordered" evidence="1">
    <location>
        <begin position="70"/>
        <end position="112"/>
    </location>
</feature>
<evidence type="ECO:0000256" key="1">
    <source>
        <dbReference type="SAM" id="MobiDB-lite"/>
    </source>
</evidence>
<reference evidence="2 3" key="1">
    <citation type="journal article" date="2014" name="Genome Biol. Evol.">
        <title>The genome of the myxosporean Thelohanellus kitauei shows adaptations to nutrient acquisition within its fish host.</title>
        <authorList>
            <person name="Yang Y."/>
            <person name="Xiong J."/>
            <person name="Zhou Z."/>
            <person name="Huo F."/>
            <person name="Miao W."/>
            <person name="Ran C."/>
            <person name="Liu Y."/>
            <person name="Zhang J."/>
            <person name="Feng J."/>
            <person name="Wang M."/>
            <person name="Wang M."/>
            <person name="Wang L."/>
            <person name="Yao B."/>
        </authorList>
    </citation>
    <scope>NUCLEOTIDE SEQUENCE [LARGE SCALE GENOMIC DNA]</scope>
    <source>
        <strain evidence="2">Wuqing</strain>
    </source>
</reference>
<proteinExistence type="predicted"/>
<keyword evidence="3" id="KW-1185">Reference proteome</keyword>
<evidence type="ECO:0000313" key="3">
    <source>
        <dbReference type="Proteomes" id="UP000031668"/>
    </source>
</evidence>
<organism evidence="2 3">
    <name type="scientific">Thelohanellus kitauei</name>
    <name type="common">Myxosporean</name>
    <dbReference type="NCBI Taxonomy" id="669202"/>
    <lineage>
        <taxon>Eukaryota</taxon>
        <taxon>Metazoa</taxon>
        <taxon>Cnidaria</taxon>
        <taxon>Myxozoa</taxon>
        <taxon>Myxosporea</taxon>
        <taxon>Bivalvulida</taxon>
        <taxon>Platysporina</taxon>
        <taxon>Myxobolidae</taxon>
        <taxon>Thelohanellus</taxon>
    </lineage>
</organism>
<gene>
    <name evidence="2" type="ORF">RF11_07230</name>
</gene>
<dbReference type="EMBL" id="JWZT01003977">
    <property type="protein sequence ID" value="KII65157.1"/>
    <property type="molecule type" value="Genomic_DNA"/>
</dbReference>
<comment type="caution">
    <text evidence="2">The sequence shown here is derived from an EMBL/GenBank/DDBJ whole genome shotgun (WGS) entry which is preliminary data.</text>
</comment>
<dbReference type="Proteomes" id="UP000031668">
    <property type="component" value="Unassembled WGS sequence"/>
</dbReference>
<dbReference type="AlphaFoldDB" id="A0A0C2MTZ9"/>
<evidence type="ECO:0000313" key="2">
    <source>
        <dbReference type="EMBL" id="KII65157.1"/>
    </source>
</evidence>
<sequence>MASIVSIDNNNTYFMGGSLDEGEDNSVYETKPIAELADLPTVEIIVFIQLCYENVLINIKFDGTFDRNIQNSATRPTDVESDSQPIRNDRMDITSETSDEPPHREHIPTATTSTGLSALEKLALVFISSFICITEDS</sequence>
<protein>
    <submittedName>
        <fullName evidence="2">Uncharacterized protein</fullName>
    </submittedName>
</protein>